<name>A0A0F9YUJ0_9ZZZZ</name>
<evidence type="ECO:0000313" key="3">
    <source>
        <dbReference type="EMBL" id="KKO08514.1"/>
    </source>
</evidence>
<dbReference type="Gene3D" id="1.10.10.10">
    <property type="entry name" value="Winged helix-like DNA-binding domain superfamily/Winged helix DNA-binding domain"/>
    <property type="match status" value="1"/>
</dbReference>
<feature type="domain" description="NrtR DNA-binding winged helix" evidence="2">
    <location>
        <begin position="156"/>
        <end position="215"/>
    </location>
</feature>
<dbReference type="Pfam" id="PF00293">
    <property type="entry name" value="NUDIX"/>
    <property type="match status" value="1"/>
</dbReference>
<dbReference type="CDD" id="cd18873">
    <property type="entry name" value="NUDIX_NadM_like"/>
    <property type="match status" value="1"/>
</dbReference>
<proteinExistence type="predicted"/>
<dbReference type="InterPro" id="IPR015797">
    <property type="entry name" value="NUDIX_hydrolase-like_dom_sf"/>
</dbReference>
<evidence type="ECO:0000259" key="1">
    <source>
        <dbReference type="Pfam" id="PF00293"/>
    </source>
</evidence>
<sequence>MTETPPRNEREYNPICTVDGVLLTIEQECLKVLLHRRPKAPFEGRWALVGGYIHQNEDAGVLEAVQRILRDKAGLPTLYLEQLQTYSGPDRDPRGWSVSVAHLGLVPRAKLKLPDDPHVMLTDVEGLPDLAFDHKQMIDDAVARLRGKGAYSSLPAALLDDLFTLPELLRTYEIVLGTKIDESSFRRKINALEMIEDSGEKRKTGSKRPAALYRLTEPAQTFNRTFAAAAG</sequence>
<dbReference type="PANTHER" id="PTHR43736">
    <property type="entry name" value="ADP-RIBOSE PYROPHOSPHATASE"/>
    <property type="match status" value="1"/>
</dbReference>
<dbReference type="EMBL" id="LAZR01000009">
    <property type="protein sequence ID" value="KKO08514.1"/>
    <property type="molecule type" value="Genomic_DNA"/>
</dbReference>
<reference evidence="3" key="1">
    <citation type="journal article" date="2015" name="Nature">
        <title>Complex archaea that bridge the gap between prokaryotes and eukaryotes.</title>
        <authorList>
            <person name="Spang A."/>
            <person name="Saw J.H."/>
            <person name="Jorgensen S.L."/>
            <person name="Zaremba-Niedzwiedzka K."/>
            <person name="Martijn J."/>
            <person name="Lind A.E."/>
            <person name="van Eijk R."/>
            <person name="Schleper C."/>
            <person name="Guy L."/>
            <person name="Ettema T.J."/>
        </authorList>
    </citation>
    <scope>NUCLEOTIDE SEQUENCE</scope>
</reference>
<feature type="domain" description="Nudix hydrolase" evidence="1">
    <location>
        <begin position="23"/>
        <end position="137"/>
    </location>
</feature>
<dbReference type="SUPFAM" id="SSF46785">
    <property type="entry name" value="Winged helix' DNA-binding domain"/>
    <property type="match status" value="1"/>
</dbReference>
<gene>
    <name evidence="3" type="ORF">LCGC14_0044540</name>
</gene>
<dbReference type="InterPro" id="IPR054105">
    <property type="entry name" value="WHD_NrtR"/>
</dbReference>
<dbReference type="InterPro" id="IPR036390">
    <property type="entry name" value="WH_DNA-bd_sf"/>
</dbReference>
<dbReference type="SUPFAM" id="SSF55811">
    <property type="entry name" value="Nudix"/>
    <property type="match status" value="1"/>
</dbReference>
<dbReference type="InterPro" id="IPR036388">
    <property type="entry name" value="WH-like_DNA-bd_sf"/>
</dbReference>
<dbReference type="Gene3D" id="3.90.79.10">
    <property type="entry name" value="Nucleoside Triphosphate Pyrophosphohydrolase"/>
    <property type="match status" value="1"/>
</dbReference>
<organism evidence="3">
    <name type="scientific">marine sediment metagenome</name>
    <dbReference type="NCBI Taxonomy" id="412755"/>
    <lineage>
        <taxon>unclassified sequences</taxon>
        <taxon>metagenomes</taxon>
        <taxon>ecological metagenomes</taxon>
    </lineage>
</organism>
<dbReference type="Pfam" id="PF21906">
    <property type="entry name" value="WHD_NrtR"/>
    <property type="match status" value="1"/>
</dbReference>
<comment type="caution">
    <text evidence="3">The sequence shown here is derived from an EMBL/GenBank/DDBJ whole genome shotgun (WGS) entry which is preliminary data.</text>
</comment>
<evidence type="ECO:0000259" key="2">
    <source>
        <dbReference type="Pfam" id="PF21906"/>
    </source>
</evidence>
<dbReference type="InterPro" id="IPR000086">
    <property type="entry name" value="NUDIX_hydrolase_dom"/>
</dbReference>
<dbReference type="PANTHER" id="PTHR43736:SF4">
    <property type="entry name" value="SLR1690 PROTEIN"/>
    <property type="match status" value="1"/>
</dbReference>
<protein>
    <submittedName>
        <fullName evidence="3">Uncharacterized protein</fullName>
    </submittedName>
</protein>
<accession>A0A0F9YUJ0</accession>
<dbReference type="AlphaFoldDB" id="A0A0F9YUJ0"/>